<evidence type="ECO:0000256" key="2">
    <source>
        <dbReference type="ARBA" id="ARBA00032707"/>
    </source>
</evidence>
<reference evidence="6" key="1">
    <citation type="submission" date="2022-08" db="EMBL/GenBank/DDBJ databases">
        <title>Genomic analyses of the natural microbiome of Caenorhabditis elegans.</title>
        <authorList>
            <person name="Samuel B."/>
        </authorList>
    </citation>
    <scope>NUCLEOTIDE SEQUENCE</scope>
    <source>
        <strain evidence="6">BIGb0277</strain>
    </source>
</reference>
<feature type="transmembrane region" description="Helical" evidence="4">
    <location>
        <begin position="125"/>
        <end position="146"/>
    </location>
</feature>
<keyword evidence="4" id="KW-0472">Membrane</keyword>
<dbReference type="AlphaFoldDB" id="A0AAW5PJG2"/>
<proteinExistence type="predicted"/>
<dbReference type="Proteomes" id="UP001320691">
    <property type="component" value="Unassembled WGS sequence"/>
</dbReference>
<dbReference type="SMART" id="SM00014">
    <property type="entry name" value="acidPPc"/>
    <property type="match status" value="1"/>
</dbReference>
<feature type="transmembrane region" description="Helical" evidence="4">
    <location>
        <begin position="33"/>
        <end position="60"/>
    </location>
</feature>
<dbReference type="Pfam" id="PF01569">
    <property type="entry name" value="PAP2"/>
    <property type="match status" value="1"/>
</dbReference>
<feature type="transmembrane region" description="Helical" evidence="4">
    <location>
        <begin position="208"/>
        <end position="229"/>
    </location>
</feature>
<dbReference type="InterPro" id="IPR000326">
    <property type="entry name" value="PAP2/HPO"/>
</dbReference>
<protein>
    <recommendedName>
        <fullName evidence="1">undecaprenyl-diphosphate phosphatase</fullName>
        <ecNumber evidence="1">3.6.1.27</ecNumber>
    </recommendedName>
    <alternativeName>
        <fullName evidence="2">Undecaprenyl pyrophosphate phosphatase</fullName>
    </alternativeName>
</protein>
<dbReference type="InterPro" id="IPR036938">
    <property type="entry name" value="PAP2/HPO_sf"/>
</dbReference>
<sequence>MFQTHWHVWLQSFFDAAWMLPLMRFVSTLGYEWAYVLLIVVCSFGVRLRAGLGVMLAVLLMSMATHAIKQGAALPRPSDVDILVLDKGRPGHALVADGAAGSFWSLPTDEAIAALRAQPDPDYGFISGHVGVATAAMTALVLCFGIRSRGWRLALLIGWPLLMALSRMYLGRHFLSDVLGGWLVGMALGWFAWQCLPTPAHHNRTRYLLLATLGVGVTAAALTGGLAPADSAGRYLGLLLVFGFLHWRGWPVDPHTPWQRIGRVLVVVGLYLVISPVLEAVATVLALPDTAVVEVVFNAIGNAAIFIGGIALAGYWPLTSPRTPRPAPSPPGPSTAA</sequence>
<evidence type="ECO:0000256" key="4">
    <source>
        <dbReference type="SAM" id="Phobius"/>
    </source>
</evidence>
<keyword evidence="4" id="KW-1133">Transmembrane helix</keyword>
<organism evidence="6 7">
    <name type="scientific">Stenotrophomonas rhizophila</name>
    <dbReference type="NCBI Taxonomy" id="216778"/>
    <lineage>
        <taxon>Bacteria</taxon>
        <taxon>Pseudomonadati</taxon>
        <taxon>Pseudomonadota</taxon>
        <taxon>Gammaproteobacteria</taxon>
        <taxon>Lysobacterales</taxon>
        <taxon>Lysobacteraceae</taxon>
        <taxon>Stenotrophomonas</taxon>
    </lineage>
</organism>
<dbReference type="PANTHER" id="PTHR14969:SF13">
    <property type="entry name" value="AT30094P"/>
    <property type="match status" value="1"/>
</dbReference>
<feature type="domain" description="Phosphatidic acid phosphatase type 2/haloperoxidase" evidence="5">
    <location>
        <begin position="50"/>
        <end position="193"/>
    </location>
</feature>
<feature type="transmembrane region" description="Helical" evidence="4">
    <location>
        <begin position="264"/>
        <end position="287"/>
    </location>
</feature>
<evidence type="ECO:0000313" key="6">
    <source>
        <dbReference type="EMBL" id="MCS4280272.1"/>
    </source>
</evidence>
<accession>A0AAW5PJG2</accession>
<comment type="catalytic activity">
    <reaction evidence="3">
        <text>di-trans,octa-cis-undecaprenyl diphosphate + H2O = di-trans,octa-cis-undecaprenyl phosphate + phosphate + H(+)</text>
        <dbReference type="Rhea" id="RHEA:28094"/>
        <dbReference type="ChEBI" id="CHEBI:15377"/>
        <dbReference type="ChEBI" id="CHEBI:15378"/>
        <dbReference type="ChEBI" id="CHEBI:43474"/>
        <dbReference type="ChEBI" id="CHEBI:58405"/>
        <dbReference type="ChEBI" id="CHEBI:60392"/>
        <dbReference type="EC" id="3.6.1.27"/>
    </reaction>
</comment>
<dbReference type="GO" id="GO:0050380">
    <property type="term" value="F:undecaprenyl-diphosphatase activity"/>
    <property type="evidence" value="ECO:0007669"/>
    <property type="project" value="UniProtKB-EC"/>
</dbReference>
<evidence type="ECO:0000313" key="7">
    <source>
        <dbReference type="Proteomes" id="UP001320691"/>
    </source>
</evidence>
<dbReference type="SUPFAM" id="SSF48317">
    <property type="entry name" value="Acid phosphatase/Vanadium-dependent haloperoxidase"/>
    <property type="match status" value="1"/>
</dbReference>
<dbReference type="RefSeq" id="WP_259260968.1">
    <property type="nucleotide sequence ID" value="NZ_JANUEK010000005.1"/>
</dbReference>
<dbReference type="PANTHER" id="PTHR14969">
    <property type="entry name" value="SPHINGOSINE-1-PHOSPHATE PHOSPHOHYDROLASE"/>
    <property type="match status" value="1"/>
</dbReference>
<name>A0AAW5PJG2_9GAMM</name>
<feature type="transmembrane region" description="Helical" evidence="4">
    <location>
        <begin position="235"/>
        <end position="252"/>
    </location>
</feature>
<dbReference type="Gene3D" id="1.20.144.10">
    <property type="entry name" value="Phosphatidic acid phosphatase type 2/haloperoxidase"/>
    <property type="match status" value="1"/>
</dbReference>
<feature type="transmembrane region" description="Helical" evidence="4">
    <location>
        <begin position="153"/>
        <end position="172"/>
    </location>
</feature>
<evidence type="ECO:0000256" key="3">
    <source>
        <dbReference type="ARBA" id="ARBA00047594"/>
    </source>
</evidence>
<feature type="transmembrane region" description="Helical" evidence="4">
    <location>
        <begin position="299"/>
        <end position="318"/>
    </location>
</feature>
<evidence type="ECO:0000259" key="5">
    <source>
        <dbReference type="SMART" id="SM00014"/>
    </source>
</evidence>
<evidence type="ECO:0000256" key="1">
    <source>
        <dbReference type="ARBA" id="ARBA00012374"/>
    </source>
</evidence>
<keyword evidence="4" id="KW-0812">Transmembrane</keyword>
<dbReference type="EMBL" id="JANUEK010000005">
    <property type="protein sequence ID" value="MCS4280272.1"/>
    <property type="molecule type" value="Genomic_DNA"/>
</dbReference>
<dbReference type="EC" id="3.6.1.27" evidence="1"/>
<comment type="caution">
    <text evidence="6">The sequence shown here is derived from an EMBL/GenBank/DDBJ whole genome shotgun (WGS) entry which is preliminary data.</text>
</comment>
<gene>
    <name evidence="6" type="ORF">M2412_002265</name>
</gene>
<feature type="transmembrane region" description="Helical" evidence="4">
    <location>
        <begin position="178"/>
        <end position="196"/>
    </location>
</feature>